<name>A0A914HW05_GLORO</name>
<protein>
    <submittedName>
        <fullName evidence="2">Uncharacterized protein</fullName>
    </submittedName>
</protein>
<reference evidence="2" key="1">
    <citation type="submission" date="2022-11" db="UniProtKB">
        <authorList>
            <consortium name="WormBaseParasite"/>
        </authorList>
    </citation>
    <scope>IDENTIFICATION</scope>
</reference>
<keyword evidence="1" id="KW-1185">Reference proteome</keyword>
<organism evidence="1 2">
    <name type="scientific">Globodera rostochiensis</name>
    <name type="common">Golden nematode worm</name>
    <name type="synonym">Heterodera rostochiensis</name>
    <dbReference type="NCBI Taxonomy" id="31243"/>
    <lineage>
        <taxon>Eukaryota</taxon>
        <taxon>Metazoa</taxon>
        <taxon>Ecdysozoa</taxon>
        <taxon>Nematoda</taxon>
        <taxon>Chromadorea</taxon>
        <taxon>Rhabditida</taxon>
        <taxon>Tylenchina</taxon>
        <taxon>Tylenchomorpha</taxon>
        <taxon>Tylenchoidea</taxon>
        <taxon>Heteroderidae</taxon>
        <taxon>Heteroderinae</taxon>
        <taxon>Globodera</taxon>
    </lineage>
</organism>
<dbReference type="WBParaSite" id="Gr19_v10_g4521.t1">
    <property type="protein sequence ID" value="Gr19_v10_g4521.t1"/>
    <property type="gene ID" value="Gr19_v10_g4521"/>
</dbReference>
<dbReference type="Proteomes" id="UP000887572">
    <property type="component" value="Unplaced"/>
</dbReference>
<accession>A0A914HW05</accession>
<evidence type="ECO:0000313" key="1">
    <source>
        <dbReference type="Proteomes" id="UP000887572"/>
    </source>
</evidence>
<sequence>MIDVKPTTLEYEAVIKCYKTSQVRRTGGGAFVNRELVTLGSAAKIGGRGMRKNSIYLLVQFVLINRAKSLLSLVAM</sequence>
<evidence type="ECO:0000313" key="2">
    <source>
        <dbReference type="WBParaSite" id="Gr19_v10_g4521.t1"/>
    </source>
</evidence>
<proteinExistence type="predicted"/>
<dbReference type="AlphaFoldDB" id="A0A914HW05"/>